<name>A0A285EZP9_9ACTN</name>
<dbReference type="AlphaFoldDB" id="A0A285EZP9"/>
<keyword evidence="2" id="KW-0489">Methyltransferase</keyword>
<dbReference type="PANTHER" id="PTHR43464">
    <property type="entry name" value="METHYLTRANSFERASE"/>
    <property type="match status" value="1"/>
</dbReference>
<dbReference type="EMBL" id="OBDY01000001">
    <property type="protein sequence ID" value="SNY04512.1"/>
    <property type="molecule type" value="Genomic_DNA"/>
</dbReference>
<dbReference type="PANTHER" id="PTHR43464:SF23">
    <property type="entry name" value="JUVENILE HORMONE ACID O-METHYLTRANSFERASE"/>
    <property type="match status" value="1"/>
</dbReference>
<dbReference type="InterPro" id="IPR013216">
    <property type="entry name" value="Methyltransf_11"/>
</dbReference>
<accession>A0A285EZP9</accession>
<evidence type="ECO:0000313" key="2">
    <source>
        <dbReference type="EMBL" id="SNY04512.1"/>
    </source>
</evidence>
<keyword evidence="3" id="KW-1185">Reference proteome</keyword>
<protein>
    <submittedName>
        <fullName evidence="2">2-polyprenyl-6-hydroxyphenyl methylase / 3-demethylubiquinone-9 3-methyltransferase</fullName>
    </submittedName>
</protein>
<reference evidence="2 3" key="1">
    <citation type="submission" date="2017-09" db="EMBL/GenBank/DDBJ databases">
        <authorList>
            <person name="Ehlers B."/>
            <person name="Leendertz F.H."/>
        </authorList>
    </citation>
    <scope>NUCLEOTIDE SEQUENCE [LARGE SCALE GENOMIC DNA]</scope>
    <source>
        <strain evidence="2 3">CGMCC 4.6857</strain>
    </source>
</reference>
<dbReference type="GO" id="GO:0032259">
    <property type="term" value="P:methylation"/>
    <property type="evidence" value="ECO:0007669"/>
    <property type="project" value="UniProtKB-KW"/>
</dbReference>
<gene>
    <name evidence="2" type="ORF">SAMN05421748_101247</name>
</gene>
<proteinExistence type="predicted"/>
<dbReference type="SUPFAM" id="SSF53335">
    <property type="entry name" value="S-adenosyl-L-methionine-dependent methyltransferases"/>
    <property type="match status" value="1"/>
</dbReference>
<dbReference type="InterPro" id="IPR029063">
    <property type="entry name" value="SAM-dependent_MTases_sf"/>
</dbReference>
<keyword evidence="2" id="KW-0808">Transferase</keyword>
<sequence length="251" mass="26504">MKAVWWLGRMRATLDHMPSMPRNDPRQYDDLAGEWWRPGGGFELLHWLAEARASLIPPAVSPGAILVDAGCGGGLLAPHLAGKGYRHVGVDLRVSGLSLAAQRGVTPVRGDVLALPLATGSADVVAAGEILEHVTDLPAAVAELSRVLRPGGLLVLDTVNSGALSRFVTVTLGEWIGVAPIGLHDPALFVDPGRLTAEFALHGVRLEVRGLRPSAAGLFRWLALGRGAGRIVPTRSTAVLYQGRGRKEATP</sequence>
<dbReference type="GO" id="GO:0010420">
    <property type="term" value="F:polyprenyldihydroxybenzoate methyltransferase activity"/>
    <property type="evidence" value="ECO:0007669"/>
    <property type="project" value="TreeGrafter"/>
</dbReference>
<keyword evidence="2" id="KW-0830">Ubiquinone</keyword>
<dbReference type="Pfam" id="PF08241">
    <property type="entry name" value="Methyltransf_11"/>
    <property type="match status" value="1"/>
</dbReference>
<dbReference type="Gene3D" id="3.40.50.150">
    <property type="entry name" value="Vaccinia Virus protein VP39"/>
    <property type="match status" value="1"/>
</dbReference>
<dbReference type="CDD" id="cd02440">
    <property type="entry name" value="AdoMet_MTases"/>
    <property type="match status" value="1"/>
</dbReference>
<organism evidence="2 3">
    <name type="scientific">Paractinoplanes atraurantiacus</name>
    <dbReference type="NCBI Taxonomy" id="1036182"/>
    <lineage>
        <taxon>Bacteria</taxon>
        <taxon>Bacillati</taxon>
        <taxon>Actinomycetota</taxon>
        <taxon>Actinomycetes</taxon>
        <taxon>Micromonosporales</taxon>
        <taxon>Micromonosporaceae</taxon>
        <taxon>Paractinoplanes</taxon>
    </lineage>
</organism>
<evidence type="ECO:0000259" key="1">
    <source>
        <dbReference type="Pfam" id="PF08241"/>
    </source>
</evidence>
<dbReference type="Proteomes" id="UP000219612">
    <property type="component" value="Unassembled WGS sequence"/>
</dbReference>
<feature type="domain" description="Methyltransferase type 11" evidence="1">
    <location>
        <begin position="67"/>
        <end position="156"/>
    </location>
</feature>
<evidence type="ECO:0000313" key="3">
    <source>
        <dbReference type="Proteomes" id="UP000219612"/>
    </source>
</evidence>